<comment type="caution">
    <text evidence="2">The sequence shown here is derived from an EMBL/GenBank/DDBJ whole genome shotgun (WGS) entry which is preliminary data.</text>
</comment>
<dbReference type="InterPro" id="IPR011250">
    <property type="entry name" value="OMP/PagP_B-barrel"/>
</dbReference>
<dbReference type="Pfam" id="PF03922">
    <property type="entry name" value="OmpW"/>
    <property type="match status" value="1"/>
</dbReference>
<dbReference type="Gene3D" id="2.40.160.20">
    <property type="match status" value="1"/>
</dbReference>
<evidence type="ECO:0000313" key="2">
    <source>
        <dbReference type="EMBL" id="MES1929647.1"/>
    </source>
</evidence>
<feature type="chain" id="PRO_5047104354" evidence="1">
    <location>
        <begin position="35"/>
        <end position="310"/>
    </location>
</feature>
<feature type="signal peptide" evidence="1">
    <location>
        <begin position="1"/>
        <end position="34"/>
    </location>
</feature>
<dbReference type="InterPro" id="IPR005618">
    <property type="entry name" value="OMPW"/>
</dbReference>
<dbReference type="SUPFAM" id="SSF56925">
    <property type="entry name" value="OMPA-like"/>
    <property type="match status" value="1"/>
</dbReference>
<gene>
    <name evidence="2" type="ORF">SADO_10334</name>
</gene>
<evidence type="ECO:0000256" key="1">
    <source>
        <dbReference type="SAM" id="SignalP"/>
    </source>
</evidence>
<evidence type="ECO:0000313" key="3">
    <source>
        <dbReference type="Proteomes" id="UP001460888"/>
    </source>
</evidence>
<protein>
    <submittedName>
        <fullName evidence="2">Outer membrane protein OprG</fullName>
    </submittedName>
</protein>
<dbReference type="Proteomes" id="UP001460888">
    <property type="component" value="Unassembled WGS sequence"/>
</dbReference>
<accession>A0ABV2B172</accession>
<keyword evidence="3" id="KW-1185">Reference proteome</keyword>
<keyword evidence="1" id="KW-0732">Signal</keyword>
<dbReference type="RefSeq" id="WP_353111154.1">
    <property type="nucleotide sequence ID" value="NZ_APND01000003.1"/>
</dbReference>
<dbReference type="EMBL" id="APND01000003">
    <property type="protein sequence ID" value="MES1929647.1"/>
    <property type="molecule type" value="Genomic_DNA"/>
</dbReference>
<name>A0ABV2B172_9GAMM</name>
<dbReference type="PANTHER" id="PTHR36920">
    <property type="match status" value="1"/>
</dbReference>
<dbReference type="PANTHER" id="PTHR36920:SF1">
    <property type="entry name" value="OUTER MEMBRANE PROTEIN W"/>
    <property type="match status" value="1"/>
</dbReference>
<proteinExistence type="predicted"/>
<reference evidence="2 3" key="1">
    <citation type="submission" date="2013-03" db="EMBL/GenBank/DDBJ databases">
        <title>Salinisphaera dokdonensis CL-ES53 Genome Sequencing.</title>
        <authorList>
            <person name="Li C."/>
            <person name="Lai Q."/>
            <person name="Shao Z."/>
        </authorList>
    </citation>
    <scope>NUCLEOTIDE SEQUENCE [LARGE SCALE GENOMIC DNA]</scope>
    <source>
        <strain evidence="2 3">CL-ES53</strain>
    </source>
</reference>
<sequence length="310" mass="33235">MIQDNMSVRRALGKRAAVAILGCASLLAAGSALAQGQMRDDDSSDTVEDKGSLLHQVFEYTKNNSYFRVGVLHFQYYGTSSRLKVENAQGLAAQGFGSGESRLDHTGSSTGNLTTLGGTFGMYIPKTGKHLAMEVTLAPPLKLDFEVSKNAIDESLAPETNGGLQTGIPPLGQSIGTLKALPPNLTIVYRPWVDTMFQPYIGAGAMYLYTFDTDVNNEVLNAYGNEPTLNLTKPVACVGQLGMDMKLTEKMFLTADVKYVGCAEVEAKVNNIVVNAPNLSPTVGPINVGTVSSTNDFKAVLYQLSFGMHF</sequence>
<organism evidence="2 3">
    <name type="scientific">Salinisphaera dokdonensis CL-ES53</name>
    <dbReference type="NCBI Taxonomy" id="1304272"/>
    <lineage>
        <taxon>Bacteria</taxon>
        <taxon>Pseudomonadati</taxon>
        <taxon>Pseudomonadota</taxon>
        <taxon>Gammaproteobacteria</taxon>
        <taxon>Salinisphaerales</taxon>
        <taxon>Salinisphaeraceae</taxon>
        <taxon>Salinisphaera</taxon>
    </lineage>
</organism>